<accession>A0A0C9XHT6</accession>
<feature type="region of interest" description="Disordered" evidence="1">
    <location>
        <begin position="205"/>
        <end position="238"/>
    </location>
</feature>
<keyword evidence="3" id="KW-1185">Reference proteome</keyword>
<name>A0A0C9XHT6_9AGAR</name>
<dbReference type="Proteomes" id="UP000054477">
    <property type="component" value="Unassembled WGS sequence"/>
</dbReference>
<protein>
    <submittedName>
        <fullName evidence="2">Uncharacterized protein</fullName>
    </submittedName>
</protein>
<evidence type="ECO:0000313" key="3">
    <source>
        <dbReference type="Proteomes" id="UP000054477"/>
    </source>
</evidence>
<organism evidence="2 3">
    <name type="scientific">Laccaria amethystina LaAM-08-1</name>
    <dbReference type="NCBI Taxonomy" id="1095629"/>
    <lineage>
        <taxon>Eukaryota</taxon>
        <taxon>Fungi</taxon>
        <taxon>Dikarya</taxon>
        <taxon>Basidiomycota</taxon>
        <taxon>Agaricomycotina</taxon>
        <taxon>Agaricomycetes</taxon>
        <taxon>Agaricomycetidae</taxon>
        <taxon>Agaricales</taxon>
        <taxon>Agaricineae</taxon>
        <taxon>Hydnangiaceae</taxon>
        <taxon>Laccaria</taxon>
    </lineage>
</organism>
<dbReference type="AlphaFoldDB" id="A0A0C9XHT6"/>
<dbReference type="HOGENOM" id="CLU_1133755_0_0_1"/>
<evidence type="ECO:0000313" key="2">
    <source>
        <dbReference type="EMBL" id="KIJ95722.1"/>
    </source>
</evidence>
<feature type="compositionally biased region" description="Polar residues" evidence="1">
    <location>
        <begin position="215"/>
        <end position="232"/>
    </location>
</feature>
<proteinExistence type="predicted"/>
<dbReference type="EMBL" id="KN838745">
    <property type="protein sequence ID" value="KIJ95722.1"/>
    <property type="molecule type" value="Genomic_DNA"/>
</dbReference>
<gene>
    <name evidence="2" type="ORF">K443DRAFT_320540</name>
</gene>
<sequence>MPVGRPFSLSGSDFYPLTDICTKTMTYDEKVAYRAEHRVPNTIDKWIADGKMHTKAPILYKRGPSLKNLLWQDDVECILNIIFKEGLVEGDIQHPDEFTLTLRVRVPPTTCFLMHYWQSPTVVIDQHTADSRDKLSPEWLETVRTERRFWQSRTVMLEMMLYFARNIPQNSRASKRVNSWCRAMSTTASSLLLDTGRRLPILTRNTRRHKPRASDLSSKESQQLRKTLNEGSPSRRRK</sequence>
<reference evidence="3" key="2">
    <citation type="submission" date="2015-01" db="EMBL/GenBank/DDBJ databases">
        <title>Evolutionary Origins and Diversification of the Mycorrhizal Mutualists.</title>
        <authorList>
            <consortium name="DOE Joint Genome Institute"/>
            <consortium name="Mycorrhizal Genomics Consortium"/>
            <person name="Kohler A."/>
            <person name="Kuo A."/>
            <person name="Nagy L.G."/>
            <person name="Floudas D."/>
            <person name="Copeland A."/>
            <person name="Barry K.W."/>
            <person name="Cichocki N."/>
            <person name="Veneault-Fourrey C."/>
            <person name="LaButti K."/>
            <person name="Lindquist E.A."/>
            <person name="Lipzen A."/>
            <person name="Lundell T."/>
            <person name="Morin E."/>
            <person name="Murat C."/>
            <person name="Riley R."/>
            <person name="Ohm R."/>
            <person name="Sun H."/>
            <person name="Tunlid A."/>
            <person name="Henrissat B."/>
            <person name="Grigoriev I.V."/>
            <person name="Hibbett D.S."/>
            <person name="Martin F."/>
        </authorList>
    </citation>
    <scope>NUCLEOTIDE SEQUENCE [LARGE SCALE GENOMIC DNA]</scope>
    <source>
        <strain evidence="3">LaAM-08-1</strain>
    </source>
</reference>
<dbReference type="OrthoDB" id="3056352at2759"/>
<reference evidence="2 3" key="1">
    <citation type="submission" date="2014-04" db="EMBL/GenBank/DDBJ databases">
        <authorList>
            <consortium name="DOE Joint Genome Institute"/>
            <person name="Kuo A."/>
            <person name="Kohler A."/>
            <person name="Nagy L.G."/>
            <person name="Floudas D."/>
            <person name="Copeland A."/>
            <person name="Barry K.W."/>
            <person name="Cichocki N."/>
            <person name="Veneault-Fourrey C."/>
            <person name="LaButti K."/>
            <person name="Lindquist E.A."/>
            <person name="Lipzen A."/>
            <person name="Lundell T."/>
            <person name="Morin E."/>
            <person name="Murat C."/>
            <person name="Sun H."/>
            <person name="Tunlid A."/>
            <person name="Henrissat B."/>
            <person name="Grigoriev I.V."/>
            <person name="Hibbett D.S."/>
            <person name="Martin F."/>
            <person name="Nordberg H.P."/>
            <person name="Cantor M.N."/>
            <person name="Hua S.X."/>
        </authorList>
    </citation>
    <scope>NUCLEOTIDE SEQUENCE [LARGE SCALE GENOMIC DNA]</scope>
    <source>
        <strain evidence="2 3">LaAM-08-1</strain>
    </source>
</reference>
<evidence type="ECO:0000256" key="1">
    <source>
        <dbReference type="SAM" id="MobiDB-lite"/>
    </source>
</evidence>